<dbReference type="RefSeq" id="WP_126190552.1">
    <property type="nucleotide sequence ID" value="NZ_RWYU02000010.1"/>
</dbReference>
<dbReference type="Proteomes" id="UP000282800">
    <property type="component" value="Unassembled WGS sequence"/>
</dbReference>
<name>A0A482U0E3_9PSED</name>
<evidence type="ECO:0000313" key="2">
    <source>
        <dbReference type="Proteomes" id="UP000282800"/>
    </source>
</evidence>
<protein>
    <submittedName>
        <fullName evidence="1">Uncharacterized protein</fullName>
    </submittedName>
</protein>
<dbReference type="AlphaFoldDB" id="A0A482U0E3"/>
<reference evidence="1 2" key="1">
    <citation type="submission" date="2019-01" db="EMBL/GenBank/DDBJ databases">
        <title>High-quality draft genome of. Pseudomonas songnenensis str. L103, a full-fledged denitrifier isolated from 100 meters deep aquifer in a heavily nitrogen fertilized agricultural area.</title>
        <authorList>
            <person name="Liu M."/>
            <person name="Liu B."/>
        </authorList>
    </citation>
    <scope>NUCLEOTIDE SEQUENCE [LARGE SCALE GENOMIC DNA]</scope>
    <source>
        <strain evidence="1 2">L103</strain>
    </source>
</reference>
<gene>
    <name evidence="1" type="ORF">EJA06_020720</name>
</gene>
<sequence>MATDSTENNLDPAQTISVNRYQRAAPGVAEEELYRTVKNNLLVVFFKKTYNDEKYDQKSASSTSR</sequence>
<proteinExistence type="predicted"/>
<accession>A0A482U0E3</accession>
<evidence type="ECO:0000313" key="1">
    <source>
        <dbReference type="EMBL" id="RYJ59908.1"/>
    </source>
</evidence>
<organism evidence="1 2">
    <name type="scientific">Pseudomonas songnenensis</name>
    <dbReference type="NCBI Taxonomy" id="1176259"/>
    <lineage>
        <taxon>Bacteria</taxon>
        <taxon>Pseudomonadati</taxon>
        <taxon>Pseudomonadota</taxon>
        <taxon>Gammaproteobacteria</taxon>
        <taxon>Pseudomonadales</taxon>
        <taxon>Pseudomonadaceae</taxon>
        <taxon>Pseudomonas</taxon>
    </lineage>
</organism>
<comment type="caution">
    <text evidence="1">The sequence shown here is derived from an EMBL/GenBank/DDBJ whole genome shotgun (WGS) entry which is preliminary data.</text>
</comment>
<dbReference type="EMBL" id="RWYU02000010">
    <property type="protein sequence ID" value="RYJ59908.1"/>
    <property type="molecule type" value="Genomic_DNA"/>
</dbReference>